<dbReference type="SUPFAM" id="SSF52540">
    <property type="entry name" value="P-loop containing nucleoside triphosphate hydrolases"/>
    <property type="match status" value="1"/>
</dbReference>
<dbReference type="PANTHER" id="PTHR42781">
    <property type="entry name" value="SPERMIDINE/PUTRESCINE IMPORT ATP-BINDING PROTEIN POTA"/>
    <property type="match status" value="1"/>
</dbReference>
<evidence type="ECO:0000256" key="2">
    <source>
        <dbReference type="ARBA" id="ARBA00022741"/>
    </source>
</evidence>
<dbReference type="Proteomes" id="UP001144297">
    <property type="component" value="Unassembled WGS sequence"/>
</dbReference>
<dbReference type="InterPro" id="IPR003439">
    <property type="entry name" value="ABC_transporter-like_ATP-bd"/>
</dbReference>
<dbReference type="AlphaFoldDB" id="A0A9W6LIW3"/>
<dbReference type="Gene3D" id="3.40.50.300">
    <property type="entry name" value="P-loop containing nucleotide triphosphate hydrolases"/>
    <property type="match status" value="1"/>
</dbReference>
<evidence type="ECO:0000313" key="6">
    <source>
        <dbReference type="Proteomes" id="UP001144297"/>
    </source>
</evidence>
<dbReference type="GO" id="GO:0005524">
    <property type="term" value="F:ATP binding"/>
    <property type="evidence" value="ECO:0007669"/>
    <property type="project" value="UniProtKB-KW"/>
</dbReference>
<dbReference type="InterPro" id="IPR050093">
    <property type="entry name" value="ABC_SmlMolc_Importer"/>
</dbReference>
<dbReference type="PROSITE" id="PS50893">
    <property type="entry name" value="ABC_TRANSPORTER_2"/>
    <property type="match status" value="1"/>
</dbReference>
<reference evidence="5" key="1">
    <citation type="submission" date="2022-12" db="EMBL/GenBank/DDBJ databases">
        <title>Reference genome sequencing for broad-spectrum identification of bacterial and archaeal isolates by mass spectrometry.</title>
        <authorList>
            <person name="Sekiguchi Y."/>
            <person name="Tourlousse D.M."/>
        </authorList>
    </citation>
    <scope>NUCLEOTIDE SEQUENCE</scope>
    <source>
        <strain evidence="5">TSL-P1</strain>
    </source>
</reference>
<accession>A0A9W6LIW3</accession>
<dbReference type="PANTHER" id="PTHR42781:SF4">
    <property type="entry name" value="SPERMIDINE_PUTRESCINE IMPORT ATP-BINDING PROTEIN POTA"/>
    <property type="match status" value="1"/>
</dbReference>
<evidence type="ECO:0000313" key="5">
    <source>
        <dbReference type="EMBL" id="GLI52576.1"/>
    </source>
</evidence>
<dbReference type="InterPro" id="IPR027417">
    <property type="entry name" value="P-loop_NTPase"/>
</dbReference>
<evidence type="ECO:0000256" key="3">
    <source>
        <dbReference type="ARBA" id="ARBA00022840"/>
    </source>
</evidence>
<proteinExistence type="predicted"/>
<gene>
    <name evidence="5" type="ORF">TISLANDTSLP1_02690</name>
</gene>
<evidence type="ECO:0000259" key="4">
    <source>
        <dbReference type="PROSITE" id="PS50893"/>
    </source>
</evidence>
<dbReference type="SMART" id="SM00382">
    <property type="entry name" value="AAA"/>
    <property type="match status" value="1"/>
</dbReference>
<organism evidence="5 6">
    <name type="scientific">Thermodesulfovibrio yellowstonii</name>
    <dbReference type="NCBI Taxonomy" id="28262"/>
    <lineage>
        <taxon>Bacteria</taxon>
        <taxon>Pseudomonadati</taxon>
        <taxon>Nitrospirota</taxon>
        <taxon>Thermodesulfovibrionia</taxon>
        <taxon>Thermodesulfovibrionales</taxon>
        <taxon>Thermodesulfovibrionaceae</taxon>
        <taxon>Thermodesulfovibrio</taxon>
    </lineage>
</organism>
<evidence type="ECO:0000256" key="1">
    <source>
        <dbReference type="ARBA" id="ARBA00022448"/>
    </source>
</evidence>
<comment type="caution">
    <text evidence="5">The sequence shown here is derived from an EMBL/GenBank/DDBJ whole genome shotgun (WGS) entry which is preliminary data.</text>
</comment>
<keyword evidence="3 5" id="KW-0067">ATP-binding</keyword>
<name>A0A9W6LIW3_9BACT</name>
<sequence>MELKLIVKNLYKYYNEKPLFENCSYTFDRSGVYVLMGPNGSGKSTFLRMCAFLENPDRGEINYFEGNKVLPKDINLMRRITLLLPEVGVFNTTVFKNVAYGLKIRGFKNNKIKEKVEEALQFVGLSHKKEQNALTLSTGETKRMGIARALVLEPEVLFLDEPTASVDWKNTEIIENIIIQLKQRLNSIIVIATHDKESARRAGDFLLYIKDGRIDTKHPEKQIL</sequence>
<dbReference type="GO" id="GO:0016887">
    <property type="term" value="F:ATP hydrolysis activity"/>
    <property type="evidence" value="ECO:0007669"/>
    <property type="project" value="InterPro"/>
</dbReference>
<dbReference type="InterPro" id="IPR003593">
    <property type="entry name" value="AAA+_ATPase"/>
</dbReference>
<keyword evidence="2" id="KW-0547">Nucleotide-binding</keyword>
<dbReference type="Pfam" id="PF00005">
    <property type="entry name" value="ABC_tran"/>
    <property type="match status" value="1"/>
</dbReference>
<keyword evidence="6" id="KW-1185">Reference proteome</keyword>
<feature type="domain" description="ABC transporter" evidence="4">
    <location>
        <begin position="5"/>
        <end position="224"/>
    </location>
</feature>
<keyword evidence="1" id="KW-0813">Transport</keyword>
<dbReference type="EMBL" id="BSDX01000001">
    <property type="protein sequence ID" value="GLI52576.1"/>
    <property type="molecule type" value="Genomic_DNA"/>
</dbReference>
<protein>
    <submittedName>
        <fullName evidence="5">ABC transporter ATP-binding protein</fullName>
    </submittedName>
</protein>